<comment type="catalytic activity">
    <reaction evidence="6">
        <text>precorrin-2 + NAD(+) = sirohydrochlorin + NADH + 2 H(+)</text>
        <dbReference type="Rhea" id="RHEA:15613"/>
        <dbReference type="ChEBI" id="CHEBI:15378"/>
        <dbReference type="ChEBI" id="CHEBI:57540"/>
        <dbReference type="ChEBI" id="CHEBI:57945"/>
        <dbReference type="ChEBI" id="CHEBI:58351"/>
        <dbReference type="ChEBI" id="CHEBI:58827"/>
        <dbReference type="EC" id="1.3.1.76"/>
    </reaction>
</comment>
<name>A0A9Q4F015_9BACI</name>
<dbReference type="GO" id="GO:0004325">
    <property type="term" value="F:ferrochelatase activity"/>
    <property type="evidence" value="ECO:0007669"/>
    <property type="project" value="InterPro"/>
</dbReference>
<proteinExistence type="predicted"/>
<dbReference type="InterPro" id="IPR028161">
    <property type="entry name" value="Met8-like"/>
</dbReference>
<gene>
    <name evidence="7" type="primary">sirC</name>
    <name evidence="7" type="ORF">MOE99_18480</name>
</gene>
<accession>A0A9Q4F015</accession>
<dbReference type="GO" id="GO:0019354">
    <property type="term" value="P:siroheme biosynthetic process"/>
    <property type="evidence" value="ECO:0007669"/>
    <property type="project" value="InterPro"/>
</dbReference>
<dbReference type="Pfam" id="PF13241">
    <property type="entry name" value="NAD_binding_7"/>
    <property type="match status" value="1"/>
</dbReference>
<keyword evidence="5" id="KW-0627">Porphyrin biosynthesis</keyword>
<comment type="caution">
    <text evidence="7">The sequence shown here is derived from an EMBL/GenBank/DDBJ whole genome shotgun (WGS) entry which is preliminary data.</text>
</comment>
<dbReference type="Gene3D" id="3.40.50.720">
    <property type="entry name" value="NAD(P)-binding Rossmann-like Domain"/>
    <property type="match status" value="1"/>
</dbReference>
<evidence type="ECO:0000256" key="3">
    <source>
        <dbReference type="ARBA" id="ARBA00023002"/>
    </source>
</evidence>
<evidence type="ECO:0000256" key="5">
    <source>
        <dbReference type="ARBA" id="ARBA00023244"/>
    </source>
</evidence>
<dbReference type="PANTHER" id="PTHR35330:SF1">
    <property type="entry name" value="SIROHEME BIOSYNTHESIS PROTEIN MET8"/>
    <property type="match status" value="1"/>
</dbReference>
<evidence type="ECO:0000256" key="1">
    <source>
        <dbReference type="ARBA" id="ARBA00005010"/>
    </source>
</evidence>
<dbReference type="InterPro" id="IPR036291">
    <property type="entry name" value="NAD(P)-bd_dom_sf"/>
</dbReference>
<evidence type="ECO:0000313" key="7">
    <source>
        <dbReference type="EMBL" id="MCY9231304.1"/>
    </source>
</evidence>
<comment type="pathway">
    <text evidence="1">Porphyrin-containing compound metabolism; siroheme biosynthesis; sirohydrochlorin from precorrin-2: step 1/1.</text>
</comment>
<dbReference type="SUPFAM" id="SSF51735">
    <property type="entry name" value="NAD(P)-binding Rossmann-fold domains"/>
    <property type="match status" value="1"/>
</dbReference>
<sequence length="162" mass="17953">MLPLHISLEKKKVVIAGGGTIALRRLKTVLSEGADITLVSPDVEPEIKQMADNRRIRWISRTIEKEDCLDAFLIIAATDNAAVNKEIAQTALPFQLVNCVSDAELGNVYMPKIVKRGYVTVSVSTNGASPKHTKELAEKVDELIDGDFVAEVDRLYHVRRKK</sequence>
<keyword evidence="4" id="KW-0520">NAD</keyword>
<evidence type="ECO:0000313" key="8">
    <source>
        <dbReference type="Proteomes" id="UP001066278"/>
    </source>
</evidence>
<protein>
    <recommendedName>
        <fullName evidence="2">precorrin-2 dehydrogenase</fullName>
        <ecNumber evidence="2">1.3.1.76</ecNumber>
    </recommendedName>
</protein>
<dbReference type="EC" id="1.3.1.76" evidence="2"/>
<keyword evidence="3 7" id="KW-0560">Oxidoreductase</keyword>
<dbReference type="PANTHER" id="PTHR35330">
    <property type="entry name" value="SIROHEME BIOSYNTHESIS PROTEIN MET8"/>
    <property type="match status" value="1"/>
</dbReference>
<dbReference type="InterPro" id="IPR006367">
    <property type="entry name" value="Sirohaem_synthase_N"/>
</dbReference>
<dbReference type="Proteomes" id="UP001066278">
    <property type="component" value="Unassembled WGS sequence"/>
</dbReference>
<dbReference type="AlphaFoldDB" id="A0A9Q4F015"/>
<organism evidence="7 8">
    <name type="scientific">Bacillus inaquosorum</name>
    <dbReference type="NCBI Taxonomy" id="483913"/>
    <lineage>
        <taxon>Bacteria</taxon>
        <taxon>Bacillati</taxon>
        <taxon>Bacillota</taxon>
        <taxon>Bacilli</taxon>
        <taxon>Bacillales</taxon>
        <taxon>Bacillaceae</taxon>
        <taxon>Bacillus</taxon>
    </lineage>
</organism>
<dbReference type="RefSeq" id="WP_268285581.1">
    <property type="nucleotide sequence ID" value="NZ_JALAJJ010000003.1"/>
</dbReference>
<dbReference type="GO" id="GO:0043115">
    <property type="term" value="F:precorrin-2 dehydrogenase activity"/>
    <property type="evidence" value="ECO:0007669"/>
    <property type="project" value="UniProtKB-EC"/>
</dbReference>
<reference evidence="7" key="1">
    <citation type="submission" date="2022-02" db="EMBL/GenBank/DDBJ databases">
        <title>Crop Bioprotection Bacillus Genome Sequencing.</title>
        <authorList>
            <person name="Dunlap C."/>
        </authorList>
    </citation>
    <scope>NUCLEOTIDE SEQUENCE</scope>
    <source>
        <strain evidence="7">T20C13</strain>
    </source>
</reference>
<dbReference type="SUPFAM" id="SSF75615">
    <property type="entry name" value="Siroheme synthase middle domains-like"/>
    <property type="match status" value="1"/>
</dbReference>
<evidence type="ECO:0000256" key="6">
    <source>
        <dbReference type="ARBA" id="ARBA00047561"/>
    </source>
</evidence>
<dbReference type="EMBL" id="JALAXJ010000020">
    <property type="protein sequence ID" value="MCY9231304.1"/>
    <property type="molecule type" value="Genomic_DNA"/>
</dbReference>
<dbReference type="NCBIfam" id="TIGR01470">
    <property type="entry name" value="cysG_Nterm"/>
    <property type="match status" value="1"/>
</dbReference>
<evidence type="ECO:0000256" key="2">
    <source>
        <dbReference type="ARBA" id="ARBA00012400"/>
    </source>
</evidence>
<evidence type="ECO:0000256" key="4">
    <source>
        <dbReference type="ARBA" id="ARBA00023027"/>
    </source>
</evidence>